<dbReference type="GO" id="GO:0046872">
    <property type="term" value="F:metal ion binding"/>
    <property type="evidence" value="ECO:0007669"/>
    <property type="project" value="UniProtKB-KW"/>
</dbReference>
<dbReference type="SUPFAM" id="SSF55008">
    <property type="entry name" value="HMA, heavy metal-associated domain"/>
    <property type="match status" value="1"/>
</dbReference>
<name>A0A840Y7A6_9PROT</name>
<dbReference type="Proteomes" id="UP000562254">
    <property type="component" value="Unassembled WGS sequence"/>
</dbReference>
<gene>
    <name evidence="2" type="ORF">FHS88_003992</name>
</gene>
<evidence type="ECO:0000313" key="2">
    <source>
        <dbReference type="EMBL" id="MBB5691831.1"/>
    </source>
</evidence>
<dbReference type="RefSeq" id="WP_184487210.1">
    <property type="nucleotide sequence ID" value="NZ_JAAEDJ010000050.1"/>
</dbReference>
<dbReference type="PROSITE" id="PS01047">
    <property type="entry name" value="HMA_1"/>
    <property type="match status" value="1"/>
</dbReference>
<dbReference type="InterPro" id="IPR036163">
    <property type="entry name" value="HMA_dom_sf"/>
</dbReference>
<dbReference type="EMBL" id="JACIJE010000019">
    <property type="protein sequence ID" value="MBB5691831.1"/>
    <property type="molecule type" value="Genomic_DNA"/>
</dbReference>
<accession>A0A840Y7A6</accession>
<proteinExistence type="predicted"/>
<reference evidence="2 3" key="1">
    <citation type="submission" date="2020-08" db="EMBL/GenBank/DDBJ databases">
        <title>Genomic Encyclopedia of Type Strains, Phase IV (KMG-IV): sequencing the most valuable type-strain genomes for metagenomic binning, comparative biology and taxonomic classification.</title>
        <authorList>
            <person name="Goeker M."/>
        </authorList>
    </citation>
    <scope>NUCLEOTIDE SEQUENCE [LARGE SCALE GENOMIC DNA]</scope>
    <source>
        <strain evidence="2 3">DSM 25895</strain>
    </source>
</reference>
<organism evidence="2 3">
    <name type="scientific">Neoroseomonas alkaliterrae</name>
    <dbReference type="NCBI Taxonomy" id="1452450"/>
    <lineage>
        <taxon>Bacteria</taxon>
        <taxon>Pseudomonadati</taxon>
        <taxon>Pseudomonadota</taxon>
        <taxon>Alphaproteobacteria</taxon>
        <taxon>Acetobacterales</taxon>
        <taxon>Acetobacteraceae</taxon>
        <taxon>Neoroseomonas</taxon>
    </lineage>
</organism>
<evidence type="ECO:0000256" key="1">
    <source>
        <dbReference type="ARBA" id="ARBA00022723"/>
    </source>
</evidence>
<dbReference type="InterPro" id="IPR017969">
    <property type="entry name" value="Heavy-metal-associated_CS"/>
</dbReference>
<sequence>MIRIAIPNMTCGGCAKGVMATLREAAPGQQPRIDLERREVVLAGDAAALVAALRADGWEATVAGAA</sequence>
<evidence type="ECO:0000313" key="3">
    <source>
        <dbReference type="Proteomes" id="UP000562254"/>
    </source>
</evidence>
<keyword evidence="3" id="KW-1185">Reference proteome</keyword>
<protein>
    <submittedName>
        <fullName evidence="2">Copper chaperone</fullName>
    </submittedName>
</protein>
<comment type="caution">
    <text evidence="2">The sequence shown here is derived from an EMBL/GenBank/DDBJ whole genome shotgun (WGS) entry which is preliminary data.</text>
</comment>
<keyword evidence="1" id="KW-0479">Metal-binding</keyword>
<dbReference type="CDD" id="cd00371">
    <property type="entry name" value="HMA"/>
    <property type="match status" value="1"/>
</dbReference>
<dbReference type="Gene3D" id="3.30.70.100">
    <property type="match status" value="1"/>
</dbReference>
<dbReference type="InterPro" id="IPR006121">
    <property type="entry name" value="HMA_dom"/>
</dbReference>
<dbReference type="AlphaFoldDB" id="A0A840Y7A6"/>